<dbReference type="InterPro" id="IPR036291">
    <property type="entry name" value="NAD(P)-bd_dom_sf"/>
</dbReference>
<protein>
    <submittedName>
        <fullName evidence="4">Dehydrogenase</fullName>
    </submittedName>
</protein>
<dbReference type="SUPFAM" id="SSF55347">
    <property type="entry name" value="Glyceraldehyde-3-phosphate dehydrogenase-like, C-terminal domain"/>
    <property type="match status" value="1"/>
</dbReference>
<dbReference type="Proteomes" id="UP000061660">
    <property type="component" value="Chromosome"/>
</dbReference>
<dbReference type="RefSeq" id="WP_062409627.1">
    <property type="nucleotide sequence ID" value="NZ_CP013652.1"/>
</dbReference>
<dbReference type="OrthoDB" id="9815825at2"/>
<reference evidence="4 5" key="2">
    <citation type="journal article" date="2016" name="Genome Announc.">
        <title>Complete Genome Sequences of Two Interactive Moderate Thermophiles, Paenibacillus napthalenovorans 32O-Y and Paenibacillus sp. 32O-W.</title>
        <authorList>
            <person name="Butler R.R.III."/>
            <person name="Wang J."/>
            <person name="Stark B.C."/>
            <person name="Pombert J.F."/>
        </authorList>
    </citation>
    <scope>NUCLEOTIDE SEQUENCE [LARGE SCALE GENOMIC DNA]</scope>
    <source>
        <strain evidence="4 5">32O-Y</strain>
    </source>
</reference>
<organism evidence="4 5">
    <name type="scientific">Paenibacillus naphthalenovorans</name>
    <dbReference type="NCBI Taxonomy" id="162209"/>
    <lineage>
        <taxon>Bacteria</taxon>
        <taxon>Bacillati</taxon>
        <taxon>Bacillota</taxon>
        <taxon>Bacilli</taxon>
        <taxon>Bacillales</taxon>
        <taxon>Paenibacillaceae</taxon>
        <taxon>Paenibacillus</taxon>
    </lineage>
</organism>
<evidence type="ECO:0000313" key="4">
    <source>
        <dbReference type="EMBL" id="ALS23781.1"/>
    </source>
</evidence>
<feature type="domain" description="Gfo/Idh/MocA-like oxidoreductase N-terminal" evidence="2">
    <location>
        <begin position="4"/>
        <end position="130"/>
    </location>
</feature>
<keyword evidence="5" id="KW-1185">Reference proteome</keyword>
<dbReference type="InterPro" id="IPR050463">
    <property type="entry name" value="Gfo/Idh/MocA_oxidrdct_glycsds"/>
</dbReference>
<dbReference type="Gene3D" id="3.40.50.720">
    <property type="entry name" value="NAD(P)-binding Rossmann-like Domain"/>
    <property type="match status" value="1"/>
</dbReference>
<feature type="domain" description="GFO/IDH/MocA-like oxidoreductase" evidence="3">
    <location>
        <begin position="139"/>
        <end position="284"/>
    </location>
</feature>
<dbReference type="EMBL" id="CP013652">
    <property type="protein sequence ID" value="ALS23781.1"/>
    <property type="molecule type" value="Genomic_DNA"/>
</dbReference>
<accession>A0A0U2W8E9</accession>
<dbReference type="Pfam" id="PF01408">
    <property type="entry name" value="GFO_IDH_MocA"/>
    <property type="match status" value="1"/>
</dbReference>
<dbReference type="KEGG" id="pnp:IJ22_34200"/>
<dbReference type="PANTHER" id="PTHR43818:SF11">
    <property type="entry name" value="BCDNA.GH03377"/>
    <property type="match status" value="1"/>
</dbReference>
<dbReference type="PATRIC" id="fig|162209.4.peg.3659"/>
<dbReference type="Pfam" id="PF22725">
    <property type="entry name" value="GFO_IDH_MocA_C3"/>
    <property type="match status" value="1"/>
</dbReference>
<dbReference type="GO" id="GO:0000166">
    <property type="term" value="F:nucleotide binding"/>
    <property type="evidence" value="ECO:0007669"/>
    <property type="project" value="InterPro"/>
</dbReference>
<dbReference type="STRING" id="162209.IJ22_34200"/>
<keyword evidence="1" id="KW-0560">Oxidoreductase</keyword>
<name>A0A0U2W8E9_9BACL</name>
<sequence length="386" mass="43127">MEQVRVGMVGYKFMGKAHSHAYRDLPMFFPKTAKPVMKAICGRDADGVAQAAEQFGWESYTTDWRELVKRDDIDLIDINAPSDAHKAIALAAAAGGKHVFCEKPLALTLKDSREMLQAVEAAGVKHMIGFNYRFTPAVLLAKKLIQEGRLGHIYHFRAWFLQDWIVDPDFPLVWRLQKEVAGSGSHGDLGAHLIDLAHFLVGEMKEVIGMSETFIRERPLPSMMTGLSAKGGRDAPRGPVTVDDATLFLARFAGGALASFEATRFAPGHRCTNAFEINGSKGSVKFDFERMNELLVYFTKDAEDVQGFRRVLATDPSHAYSEAWWPPGHTIGYEHTFIHETVELMQALAEDRQPVPNFHDGVKCQQVLEAVDLSIAERRWVQVDEV</sequence>
<evidence type="ECO:0000259" key="3">
    <source>
        <dbReference type="Pfam" id="PF22725"/>
    </source>
</evidence>
<dbReference type="InterPro" id="IPR055170">
    <property type="entry name" value="GFO_IDH_MocA-like_dom"/>
</dbReference>
<dbReference type="Gene3D" id="3.30.360.10">
    <property type="entry name" value="Dihydrodipicolinate Reductase, domain 2"/>
    <property type="match status" value="1"/>
</dbReference>
<dbReference type="InterPro" id="IPR000683">
    <property type="entry name" value="Gfo/Idh/MocA-like_OxRdtase_N"/>
</dbReference>
<evidence type="ECO:0000259" key="2">
    <source>
        <dbReference type="Pfam" id="PF01408"/>
    </source>
</evidence>
<reference evidence="5" key="1">
    <citation type="submission" date="2015-12" db="EMBL/GenBank/DDBJ databases">
        <title>Complete genome sequences of two moderately thermophilic Paenibacillus species.</title>
        <authorList>
            <person name="Butler R.III."/>
            <person name="Wang J."/>
            <person name="Stark B.C."/>
            <person name="Pombert J.-F."/>
        </authorList>
    </citation>
    <scope>NUCLEOTIDE SEQUENCE [LARGE SCALE GENOMIC DNA]</scope>
    <source>
        <strain evidence="5">32O-Y</strain>
    </source>
</reference>
<dbReference type="GO" id="GO:0016491">
    <property type="term" value="F:oxidoreductase activity"/>
    <property type="evidence" value="ECO:0007669"/>
    <property type="project" value="UniProtKB-KW"/>
</dbReference>
<dbReference type="AlphaFoldDB" id="A0A0U2W8E9"/>
<evidence type="ECO:0000313" key="5">
    <source>
        <dbReference type="Proteomes" id="UP000061660"/>
    </source>
</evidence>
<dbReference type="PANTHER" id="PTHR43818">
    <property type="entry name" value="BCDNA.GH03377"/>
    <property type="match status" value="1"/>
</dbReference>
<gene>
    <name evidence="4" type="ORF">IJ22_34200</name>
</gene>
<dbReference type="SUPFAM" id="SSF51735">
    <property type="entry name" value="NAD(P)-binding Rossmann-fold domains"/>
    <property type="match status" value="1"/>
</dbReference>
<evidence type="ECO:0000256" key="1">
    <source>
        <dbReference type="ARBA" id="ARBA00023002"/>
    </source>
</evidence>
<proteinExistence type="predicted"/>